<dbReference type="InterPro" id="IPR029044">
    <property type="entry name" value="Nucleotide-diphossugar_trans"/>
</dbReference>
<comment type="caution">
    <text evidence="4">The sequence shown here is derived from an EMBL/GenBank/DDBJ whole genome shotgun (WGS) entry which is preliminary data.</text>
</comment>
<protein>
    <submittedName>
        <fullName evidence="4">Glycosyltransferase family 8 protein</fullName>
        <ecNumber evidence="4">2.-.-.-</ecNumber>
    </submittedName>
</protein>
<dbReference type="SUPFAM" id="SSF53448">
    <property type="entry name" value="Nucleotide-diphospho-sugar transferases"/>
    <property type="match status" value="1"/>
</dbReference>
<dbReference type="InterPro" id="IPR002495">
    <property type="entry name" value="Glyco_trans_8"/>
</dbReference>
<reference evidence="4" key="1">
    <citation type="submission" date="2023-06" db="EMBL/GenBank/DDBJ databases">
        <authorList>
            <person name="Zeman M."/>
            <person name="Kubasova T."/>
            <person name="Jahodarova E."/>
            <person name="Nykrynova M."/>
            <person name="Rychlik I."/>
        </authorList>
    </citation>
    <scope>NUCLEOTIDE SEQUENCE</scope>
    <source>
        <strain evidence="4">84_SSukc20</strain>
    </source>
</reference>
<organism evidence="4 5">
    <name type="scientific">Bacteroides gallinaceum</name>
    <dbReference type="NCBI Taxonomy" id="1462571"/>
    <lineage>
        <taxon>Bacteria</taxon>
        <taxon>Pseudomonadati</taxon>
        <taxon>Bacteroidota</taxon>
        <taxon>Bacteroidia</taxon>
        <taxon>Bacteroidales</taxon>
        <taxon>Bacteroidaceae</taxon>
        <taxon>Bacteroides</taxon>
    </lineage>
</organism>
<dbReference type="CDD" id="cd04194">
    <property type="entry name" value="GT8_A4GalT_like"/>
    <property type="match status" value="1"/>
</dbReference>
<dbReference type="InterPro" id="IPR050748">
    <property type="entry name" value="Glycosyltrans_8_dom-fam"/>
</dbReference>
<dbReference type="RefSeq" id="WP_301638864.1">
    <property type="nucleotide sequence ID" value="NZ_JAUEII010000002.1"/>
</dbReference>
<evidence type="ECO:0000313" key="4">
    <source>
        <dbReference type="EMBL" id="MDN0048000.1"/>
    </source>
</evidence>
<dbReference type="PANTHER" id="PTHR13778:SF47">
    <property type="entry name" value="LIPOPOLYSACCHARIDE 1,3-GALACTOSYLTRANSFERASE"/>
    <property type="match status" value="1"/>
</dbReference>
<name>A0ABT7X1R8_9BACE</name>
<proteinExistence type="predicted"/>
<sequence length="304" mass="34990">MMDIVFATNNEFCPYAAIAITSLLEHNKGEIWIHLFTIDVDESNLQRISQLVSSYIDAKLLIYPVNASLLDGFPNPGVYSWAAYLRLLSVSLLPPLDKVLYLDADLIVMGSLQELWNMDISGYSCAAVYDTILSYSITKDYIGYDYYAEGYANSGVLLINLAYWRAHHIQQQLMDFLKTHLVKLPDQDAINAVLHGTIKFIHPQWNCHTGYFAFPPLVRSDQKKYIKTLWRNARIVHFTGPAKPWYRECVNPYKKDFRKCAQLVPWNGICDLKLQSNRRKSLLIIALRHCKNVVAMFFSIFYGD</sequence>
<dbReference type="Proteomes" id="UP001167871">
    <property type="component" value="Unassembled WGS sequence"/>
</dbReference>
<keyword evidence="2 4" id="KW-0808">Transferase</keyword>
<dbReference type="GO" id="GO:0016740">
    <property type="term" value="F:transferase activity"/>
    <property type="evidence" value="ECO:0007669"/>
    <property type="project" value="UniProtKB-KW"/>
</dbReference>
<evidence type="ECO:0000256" key="3">
    <source>
        <dbReference type="ARBA" id="ARBA00022723"/>
    </source>
</evidence>
<dbReference type="Pfam" id="PF01501">
    <property type="entry name" value="Glyco_transf_8"/>
    <property type="match status" value="1"/>
</dbReference>
<accession>A0ABT7X1R8</accession>
<evidence type="ECO:0000256" key="2">
    <source>
        <dbReference type="ARBA" id="ARBA00022679"/>
    </source>
</evidence>
<dbReference type="Gene3D" id="3.90.550.10">
    <property type="entry name" value="Spore Coat Polysaccharide Biosynthesis Protein SpsA, Chain A"/>
    <property type="match status" value="1"/>
</dbReference>
<reference evidence="4" key="2">
    <citation type="submission" date="2024-05" db="EMBL/GenBank/DDBJ databases">
        <title>Identification and characterization of horizontal gene transfer across gut microbiota members of farm animals based on homology search.</title>
        <authorList>
            <person name="Schwarzerova J."/>
            <person name="Nykrynova M."/>
            <person name="Jureckova K."/>
            <person name="Cejkova D."/>
            <person name="Rychlik I."/>
        </authorList>
    </citation>
    <scope>NUCLEOTIDE SEQUENCE</scope>
    <source>
        <strain evidence="4">84_SSukc20</strain>
    </source>
</reference>
<dbReference type="PANTHER" id="PTHR13778">
    <property type="entry name" value="GLYCOSYLTRANSFERASE 8 DOMAIN-CONTAINING PROTEIN"/>
    <property type="match status" value="1"/>
</dbReference>
<gene>
    <name evidence="4" type="ORF">QVO10_01135</name>
</gene>
<dbReference type="EC" id="2.-.-.-" evidence="4"/>
<evidence type="ECO:0000256" key="1">
    <source>
        <dbReference type="ARBA" id="ARBA00022676"/>
    </source>
</evidence>
<dbReference type="EMBL" id="JAUEII010000002">
    <property type="protein sequence ID" value="MDN0048000.1"/>
    <property type="molecule type" value="Genomic_DNA"/>
</dbReference>
<keyword evidence="5" id="KW-1185">Reference proteome</keyword>
<keyword evidence="1" id="KW-0328">Glycosyltransferase</keyword>
<evidence type="ECO:0000313" key="5">
    <source>
        <dbReference type="Proteomes" id="UP001167871"/>
    </source>
</evidence>
<keyword evidence="3" id="KW-0479">Metal-binding</keyword>